<dbReference type="EMBL" id="JACOGK010000009">
    <property type="protein sequence ID" value="MBC3536531.1"/>
    <property type="molecule type" value="Genomic_DNA"/>
</dbReference>
<evidence type="ECO:0000256" key="6">
    <source>
        <dbReference type="SAM" id="Phobius"/>
    </source>
</evidence>
<dbReference type="InterPro" id="IPR002293">
    <property type="entry name" value="AA/rel_permease1"/>
</dbReference>
<dbReference type="Pfam" id="PF13520">
    <property type="entry name" value="AA_permease_2"/>
    <property type="match status" value="1"/>
</dbReference>
<keyword evidence="2" id="KW-1003">Cell membrane</keyword>
<reference evidence="7 8" key="1">
    <citation type="submission" date="2020-08" db="EMBL/GenBank/DDBJ databases">
        <authorList>
            <person name="Liu C."/>
            <person name="Sun Q."/>
        </authorList>
    </citation>
    <scope>NUCLEOTIDE SEQUENCE [LARGE SCALE GENOMIC DNA]</scope>
    <source>
        <strain evidence="7 8">NSJ-59</strain>
    </source>
</reference>
<comment type="caution">
    <text evidence="7">The sequence shown here is derived from an EMBL/GenBank/DDBJ whole genome shotgun (WGS) entry which is preliminary data.</text>
</comment>
<feature type="transmembrane region" description="Helical" evidence="6">
    <location>
        <begin position="238"/>
        <end position="258"/>
    </location>
</feature>
<proteinExistence type="predicted"/>
<evidence type="ECO:0000256" key="4">
    <source>
        <dbReference type="ARBA" id="ARBA00022989"/>
    </source>
</evidence>
<keyword evidence="8" id="KW-1185">Reference proteome</keyword>
<dbReference type="Proteomes" id="UP000606870">
    <property type="component" value="Unassembled WGS sequence"/>
</dbReference>
<feature type="transmembrane region" description="Helical" evidence="6">
    <location>
        <begin position="91"/>
        <end position="118"/>
    </location>
</feature>
<dbReference type="RefSeq" id="WP_186502686.1">
    <property type="nucleotide sequence ID" value="NZ_JACOGK010000009.1"/>
</dbReference>
<dbReference type="InterPro" id="IPR050367">
    <property type="entry name" value="APC_superfamily"/>
</dbReference>
<accession>A0ABR6VH50</accession>
<dbReference type="PANTHER" id="PTHR42770:SF7">
    <property type="entry name" value="MEMBRANE PROTEIN"/>
    <property type="match status" value="1"/>
</dbReference>
<dbReference type="PANTHER" id="PTHR42770">
    <property type="entry name" value="AMINO ACID TRANSPORTER-RELATED"/>
    <property type="match status" value="1"/>
</dbReference>
<feature type="transmembrane region" description="Helical" evidence="6">
    <location>
        <begin position="138"/>
        <end position="153"/>
    </location>
</feature>
<feature type="transmembrane region" description="Helical" evidence="6">
    <location>
        <begin position="341"/>
        <end position="362"/>
    </location>
</feature>
<organism evidence="7 8">
    <name type="scientific">Megasphaera hominis</name>
    <dbReference type="NCBI Taxonomy" id="159836"/>
    <lineage>
        <taxon>Bacteria</taxon>
        <taxon>Bacillati</taxon>
        <taxon>Bacillota</taxon>
        <taxon>Negativicutes</taxon>
        <taxon>Veillonellales</taxon>
        <taxon>Veillonellaceae</taxon>
        <taxon>Megasphaera</taxon>
    </lineage>
</organism>
<name>A0ABR6VH50_9FIRM</name>
<feature type="transmembrane region" description="Helical" evidence="6">
    <location>
        <begin position="47"/>
        <end position="70"/>
    </location>
</feature>
<evidence type="ECO:0000313" key="7">
    <source>
        <dbReference type="EMBL" id="MBC3536531.1"/>
    </source>
</evidence>
<gene>
    <name evidence="7" type="ORF">H8J70_04600</name>
</gene>
<keyword evidence="4 6" id="KW-1133">Transmembrane helix</keyword>
<evidence type="ECO:0000256" key="2">
    <source>
        <dbReference type="ARBA" id="ARBA00022475"/>
    </source>
</evidence>
<feature type="transmembrane region" description="Helical" evidence="6">
    <location>
        <begin position="480"/>
        <end position="499"/>
    </location>
</feature>
<dbReference type="PIRSF" id="PIRSF006060">
    <property type="entry name" value="AA_transporter"/>
    <property type="match status" value="1"/>
</dbReference>
<evidence type="ECO:0000256" key="1">
    <source>
        <dbReference type="ARBA" id="ARBA00004651"/>
    </source>
</evidence>
<evidence type="ECO:0000313" key="8">
    <source>
        <dbReference type="Proteomes" id="UP000606870"/>
    </source>
</evidence>
<feature type="transmembrane region" description="Helical" evidence="6">
    <location>
        <begin position="368"/>
        <end position="385"/>
    </location>
</feature>
<sequence>MQNSTETSPATTEHLTRAWGLPECITISAGSIIGVGLFTVGSSQVGIVGSSIIVATIISFLLVLWPAALYGEMGGSLPFAGGTYSYAKRALNYPTAVFCSWNCTVAMIGIAGASALAFASYFKWLLISIGIPYDVDDRVAAVVCIAVFGYINYRGVEFTGKVQNAFMYFFWTMSAIWFCVVLKDVDFANFIPLMSGIPADFFVFAKVILMVWWCFAGFETLVGMGGEVKFPQINIPRALTLTPFIVFAINALFFWFITGLTPLESQPMLTDSAAPYATSLQLAGIVGLPLIILCVGITFGGNIGAMNPTIAGPSRYMYVMAEDGCFPKIFGKLHPKYKNPYISVITVSVVAILLILTGSIALIAAMCAFSQMICYIIGFISYIMLKKNSPELPRYYKAPLGIFGACFSVVTFAVLMVLSVDMDALPYNIGFCILCLLYYFFFVRKRTKPVMSEEEYRSEMVAPTAEEKKALDKQYRHWQMGAYGVFALSLVMYAVAIIMH</sequence>
<dbReference type="Gene3D" id="1.20.1740.10">
    <property type="entry name" value="Amino acid/polyamine transporter I"/>
    <property type="match status" value="1"/>
</dbReference>
<protein>
    <submittedName>
        <fullName evidence="7">Amino acid permease</fullName>
    </submittedName>
</protein>
<feature type="transmembrane region" description="Helical" evidence="6">
    <location>
        <begin position="21"/>
        <end position="41"/>
    </location>
</feature>
<feature type="transmembrane region" description="Helical" evidence="6">
    <location>
        <begin position="278"/>
        <end position="299"/>
    </location>
</feature>
<feature type="transmembrane region" description="Helical" evidence="6">
    <location>
        <begin position="424"/>
        <end position="442"/>
    </location>
</feature>
<feature type="transmembrane region" description="Helical" evidence="6">
    <location>
        <begin position="165"/>
        <end position="183"/>
    </location>
</feature>
<comment type="subcellular location">
    <subcellularLocation>
        <location evidence="1">Cell membrane</location>
        <topology evidence="1">Multi-pass membrane protein</topology>
    </subcellularLocation>
</comment>
<keyword evidence="5 6" id="KW-0472">Membrane</keyword>
<feature type="transmembrane region" description="Helical" evidence="6">
    <location>
        <begin position="203"/>
        <end position="226"/>
    </location>
</feature>
<evidence type="ECO:0000256" key="3">
    <source>
        <dbReference type="ARBA" id="ARBA00022692"/>
    </source>
</evidence>
<keyword evidence="3 6" id="KW-0812">Transmembrane</keyword>
<evidence type="ECO:0000256" key="5">
    <source>
        <dbReference type="ARBA" id="ARBA00023136"/>
    </source>
</evidence>
<feature type="transmembrane region" description="Helical" evidence="6">
    <location>
        <begin position="397"/>
        <end position="418"/>
    </location>
</feature>